<reference evidence="12 13" key="1">
    <citation type="submission" date="2019-02" db="EMBL/GenBank/DDBJ databases">
        <authorList>
            <consortium name="Pathogen Informatics"/>
        </authorList>
    </citation>
    <scope>NUCLEOTIDE SEQUENCE [LARGE SCALE GENOMIC DNA]</scope>
    <source>
        <strain evidence="12 13">3012STDY6756503</strain>
    </source>
</reference>
<comment type="caution">
    <text evidence="12">The sequence shown here is derived from an EMBL/GenBank/DDBJ whole genome shotgun (WGS) entry which is preliminary data.</text>
</comment>
<dbReference type="Gene3D" id="3.40.50.300">
    <property type="entry name" value="P-loop containing nucleotide triphosphate hydrolases"/>
    <property type="match status" value="1"/>
</dbReference>
<dbReference type="PANTHER" id="PTHR10344:SF4">
    <property type="entry name" value="UMP-CMP KINASE 2, MITOCHONDRIAL"/>
    <property type="match status" value="1"/>
</dbReference>
<keyword evidence="7 10" id="KW-0418">Kinase</keyword>
<keyword evidence="4 10" id="KW-0808">Transferase</keyword>
<evidence type="ECO:0000256" key="7">
    <source>
        <dbReference type="ARBA" id="ARBA00022777"/>
    </source>
</evidence>
<dbReference type="EC" id="2.7.4.9" evidence="2 10"/>
<dbReference type="PANTHER" id="PTHR10344">
    <property type="entry name" value="THYMIDYLATE KINASE"/>
    <property type="match status" value="1"/>
</dbReference>
<dbReference type="GO" id="GO:0004798">
    <property type="term" value="F:dTMP kinase activity"/>
    <property type="evidence" value="ECO:0007669"/>
    <property type="project" value="UniProtKB-UniRule"/>
</dbReference>
<evidence type="ECO:0000256" key="10">
    <source>
        <dbReference type="HAMAP-Rule" id="MF_00165"/>
    </source>
</evidence>
<dbReference type="EMBL" id="CAACYD010000006">
    <property type="protein sequence ID" value="VFA87971.1"/>
    <property type="molecule type" value="Genomic_DNA"/>
</dbReference>
<evidence type="ECO:0000256" key="5">
    <source>
        <dbReference type="ARBA" id="ARBA00022727"/>
    </source>
</evidence>
<dbReference type="InterPro" id="IPR018094">
    <property type="entry name" value="Thymidylate_kinase"/>
</dbReference>
<dbReference type="RefSeq" id="WP_131733898.1">
    <property type="nucleotide sequence ID" value="NZ_CAACYD010000006.1"/>
</dbReference>
<dbReference type="AlphaFoldDB" id="A0ABD7V1Q9"/>
<evidence type="ECO:0000256" key="9">
    <source>
        <dbReference type="ARBA" id="ARBA00048743"/>
    </source>
</evidence>
<dbReference type="SUPFAM" id="SSF52540">
    <property type="entry name" value="P-loop containing nucleoside triphosphate hydrolases"/>
    <property type="match status" value="1"/>
</dbReference>
<evidence type="ECO:0000256" key="1">
    <source>
        <dbReference type="ARBA" id="ARBA00009776"/>
    </source>
</evidence>
<evidence type="ECO:0000313" key="13">
    <source>
        <dbReference type="Proteomes" id="UP000360750"/>
    </source>
</evidence>
<evidence type="ECO:0000313" key="12">
    <source>
        <dbReference type="EMBL" id="VFA87971.1"/>
    </source>
</evidence>
<evidence type="ECO:0000256" key="6">
    <source>
        <dbReference type="ARBA" id="ARBA00022741"/>
    </source>
</evidence>
<dbReference type="InterPro" id="IPR018095">
    <property type="entry name" value="Thymidylate_kin_CS"/>
</dbReference>
<feature type="domain" description="Thymidylate kinase-like" evidence="11">
    <location>
        <begin position="7"/>
        <end position="186"/>
    </location>
</feature>
<keyword evidence="8 10" id="KW-0067">ATP-binding</keyword>
<dbReference type="GO" id="GO:0006235">
    <property type="term" value="P:dTTP biosynthetic process"/>
    <property type="evidence" value="ECO:0007669"/>
    <property type="project" value="UniProtKB-UniRule"/>
</dbReference>
<dbReference type="GO" id="GO:0005524">
    <property type="term" value="F:ATP binding"/>
    <property type="evidence" value="ECO:0007669"/>
    <property type="project" value="UniProtKB-UniRule"/>
</dbReference>
<evidence type="ECO:0000256" key="3">
    <source>
        <dbReference type="ARBA" id="ARBA00017144"/>
    </source>
</evidence>
<dbReference type="NCBIfam" id="NF005923">
    <property type="entry name" value="PRK07933.1"/>
    <property type="match status" value="1"/>
</dbReference>
<evidence type="ECO:0000256" key="8">
    <source>
        <dbReference type="ARBA" id="ARBA00022840"/>
    </source>
</evidence>
<sequence length="210" mass="23189">MGQLIAVEGLDGAGKNTMVTGLVERWTNAGMRVATFTFPRYGRSTTADIASEALHGSHGDLRDSVYAMALLFALDRADAAAEILAARGDNDIVILDRYVASNAAYNAARLEQDVDGEVVRWVHDLEYGRFGLPVPDRHVLLGVRPEVAMERARSRAAGDASRARDAYERDSDLQLRVDAVYRRLAEIGWTSPWHLYDGEDIDALADRLTR</sequence>
<comment type="function">
    <text evidence="10">Phosphorylation of dTMP to form dTDP in both de novo and salvage pathways of dTTP synthesis.</text>
</comment>
<dbReference type="InterPro" id="IPR039430">
    <property type="entry name" value="Thymidylate_kin-like_dom"/>
</dbReference>
<comment type="caution">
    <text evidence="10">Lacks conserved residue(s) required for the propagation of feature annotation.</text>
</comment>
<keyword evidence="6 10" id="KW-0547">Nucleotide-binding</keyword>
<dbReference type="InterPro" id="IPR027417">
    <property type="entry name" value="P-loop_NTPase"/>
</dbReference>
<dbReference type="CDD" id="cd01672">
    <property type="entry name" value="TMPK"/>
    <property type="match status" value="1"/>
</dbReference>
<evidence type="ECO:0000259" key="11">
    <source>
        <dbReference type="Pfam" id="PF02223"/>
    </source>
</evidence>
<dbReference type="GeneID" id="60749537"/>
<keyword evidence="5 10" id="KW-0545">Nucleotide biosynthesis</keyword>
<dbReference type="Pfam" id="PF02223">
    <property type="entry name" value="Thymidylate_kin"/>
    <property type="match status" value="1"/>
</dbReference>
<gene>
    <name evidence="10 12" type="primary">tmk</name>
    <name evidence="12" type="ORF">NCTC8139_01513</name>
</gene>
<organism evidence="12 13">
    <name type="scientific">Gordonia paraffinivorans</name>
    <dbReference type="NCBI Taxonomy" id="175628"/>
    <lineage>
        <taxon>Bacteria</taxon>
        <taxon>Bacillati</taxon>
        <taxon>Actinomycetota</taxon>
        <taxon>Actinomycetes</taxon>
        <taxon>Mycobacteriales</taxon>
        <taxon>Gordoniaceae</taxon>
        <taxon>Gordonia</taxon>
    </lineage>
</organism>
<protein>
    <recommendedName>
        <fullName evidence="3 10">Thymidylate kinase</fullName>
        <ecNumber evidence="2 10">2.7.4.9</ecNumber>
    </recommendedName>
    <alternativeName>
        <fullName evidence="10">dTMP kinase</fullName>
    </alternativeName>
</protein>
<evidence type="ECO:0000256" key="4">
    <source>
        <dbReference type="ARBA" id="ARBA00022679"/>
    </source>
</evidence>
<proteinExistence type="inferred from homology"/>
<comment type="catalytic activity">
    <reaction evidence="9 10">
        <text>dTMP + ATP = dTDP + ADP</text>
        <dbReference type="Rhea" id="RHEA:13517"/>
        <dbReference type="ChEBI" id="CHEBI:30616"/>
        <dbReference type="ChEBI" id="CHEBI:58369"/>
        <dbReference type="ChEBI" id="CHEBI:63528"/>
        <dbReference type="ChEBI" id="CHEBI:456216"/>
        <dbReference type="EC" id="2.7.4.9"/>
    </reaction>
</comment>
<dbReference type="Proteomes" id="UP000360750">
    <property type="component" value="Unassembled WGS sequence"/>
</dbReference>
<dbReference type="PROSITE" id="PS01331">
    <property type="entry name" value="THYMIDYLATE_KINASE"/>
    <property type="match status" value="1"/>
</dbReference>
<evidence type="ECO:0000256" key="2">
    <source>
        <dbReference type="ARBA" id="ARBA00012980"/>
    </source>
</evidence>
<accession>A0ABD7V1Q9</accession>
<comment type="similarity">
    <text evidence="1 10">Belongs to the thymidylate kinase family.</text>
</comment>
<dbReference type="HAMAP" id="MF_00165">
    <property type="entry name" value="Thymidylate_kinase"/>
    <property type="match status" value="1"/>
</dbReference>
<name>A0ABD7V1Q9_9ACTN</name>